<evidence type="ECO:0000256" key="1">
    <source>
        <dbReference type="ARBA" id="ARBA00005953"/>
    </source>
</evidence>
<dbReference type="Proteomes" id="UP000092971">
    <property type="component" value="Chromosome"/>
</dbReference>
<dbReference type="InterPro" id="IPR006684">
    <property type="entry name" value="YbgC/YbaW"/>
</dbReference>
<dbReference type="InterPro" id="IPR029069">
    <property type="entry name" value="HotDog_dom_sf"/>
</dbReference>
<dbReference type="EMBL" id="CP014672">
    <property type="protein sequence ID" value="ANW98840.1"/>
    <property type="molecule type" value="Genomic_DNA"/>
</dbReference>
<dbReference type="InterPro" id="IPR050563">
    <property type="entry name" value="4-hydroxybenzoyl-CoA_TE"/>
</dbReference>
<dbReference type="OrthoDB" id="9800856at2"/>
<organism evidence="3 4">
    <name type="scientific">Thermoclostridium stercorarium subsp. thermolacticum DSM 2910</name>
    <dbReference type="NCBI Taxonomy" id="1121336"/>
    <lineage>
        <taxon>Bacteria</taxon>
        <taxon>Bacillati</taxon>
        <taxon>Bacillota</taxon>
        <taxon>Clostridia</taxon>
        <taxon>Eubacteriales</taxon>
        <taxon>Oscillospiraceae</taxon>
        <taxon>Thermoclostridium</taxon>
    </lineage>
</organism>
<dbReference type="RefSeq" id="WP_015359161.1">
    <property type="nucleotide sequence ID" value="NZ_CP014672.1"/>
</dbReference>
<name>A0A1B1YDK5_THEST</name>
<evidence type="ECO:0000313" key="4">
    <source>
        <dbReference type="Proteomes" id="UP000092971"/>
    </source>
</evidence>
<evidence type="ECO:0000313" key="3">
    <source>
        <dbReference type="EMBL" id="ANW98840.1"/>
    </source>
</evidence>
<dbReference type="GO" id="GO:0047617">
    <property type="term" value="F:fatty acyl-CoA hydrolase activity"/>
    <property type="evidence" value="ECO:0007669"/>
    <property type="project" value="TreeGrafter"/>
</dbReference>
<comment type="similarity">
    <text evidence="1">Belongs to the 4-hydroxybenzoyl-CoA thioesterase family.</text>
</comment>
<dbReference type="AlphaFoldDB" id="A0A1B1YDK5"/>
<dbReference type="NCBIfam" id="TIGR00051">
    <property type="entry name" value="YbgC/FadM family acyl-CoA thioesterase"/>
    <property type="match status" value="1"/>
</dbReference>
<keyword evidence="2" id="KW-0378">Hydrolase</keyword>
<dbReference type="PANTHER" id="PTHR31793:SF27">
    <property type="entry name" value="NOVEL THIOESTERASE SUPERFAMILY DOMAIN AND SAPOSIN A-TYPE DOMAIN CONTAINING PROTEIN (0610012H03RIK)"/>
    <property type="match status" value="1"/>
</dbReference>
<protein>
    <submittedName>
        <fullName evidence="3">4-hydroxybenzoyl-CoA thioesterase</fullName>
    </submittedName>
</protein>
<dbReference type="Gene3D" id="3.10.129.10">
    <property type="entry name" value="Hotdog Thioesterase"/>
    <property type="match status" value="1"/>
</dbReference>
<evidence type="ECO:0000256" key="2">
    <source>
        <dbReference type="ARBA" id="ARBA00022801"/>
    </source>
</evidence>
<accession>A0A1B1YDK5</accession>
<sequence>MISKTKLIVRYQETDQMGIVHHSVYPIWFECGRTDFIKKAGLSYSQMEKEGVKLPLRSLRCNYYHPSYFEDEIVIKTGISYLTPTRIVFSYEVYRKGFLKPIVTGETEHVWVNKDLKPVNMKKYRPELYNLISAIFNEEGCV</sequence>
<reference evidence="3 4" key="1">
    <citation type="submission" date="2016-02" db="EMBL/GenBank/DDBJ databases">
        <title>Comparison of Clostridium stercorarium subspecies using comparative genomics and transcriptomics.</title>
        <authorList>
            <person name="Schellenberg J."/>
            <person name="Thallinger G."/>
            <person name="Levin D.B."/>
            <person name="Zhang X."/>
            <person name="Alvare G."/>
            <person name="Fristensky B."/>
            <person name="Sparling R."/>
        </authorList>
    </citation>
    <scope>NUCLEOTIDE SEQUENCE [LARGE SCALE GENOMIC DNA]</scope>
    <source>
        <strain evidence="3 4">DSM 2910</strain>
    </source>
</reference>
<gene>
    <name evidence="3" type="ORF">CSTERTH_07280</name>
</gene>
<dbReference type="PIRSF" id="PIRSF003230">
    <property type="entry name" value="YbgC"/>
    <property type="match status" value="1"/>
</dbReference>
<proteinExistence type="inferred from homology"/>
<dbReference type="PANTHER" id="PTHR31793">
    <property type="entry name" value="4-HYDROXYBENZOYL-COA THIOESTERASE FAMILY MEMBER"/>
    <property type="match status" value="1"/>
</dbReference>
<dbReference type="CDD" id="cd00586">
    <property type="entry name" value="4HBT"/>
    <property type="match status" value="1"/>
</dbReference>
<dbReference type="SUPFAM" id="SSF54637">
    <property type="entry name" value="Thioesterase/thiol ester dehydrase-isomerase"/>
    <property type="match status" value="1"/>
</dbReference>
<dbReference type="Pfam" id="PF13279">
    <property type="entry name" value="4HBT_2"/>
    <property type="match status" value="1"/>
</dbReference>